<dbReference type="PANTHER" id="PTHR11922">
    <property type="entry name" value="GMP SYNTHASE-RELATED"/>
    <property type="match status" value="1"/>
</dbReference>
<evidence type="ECO:0000313" key="9">
    <source>
        <dbReference type="Proteomes" id="UP001234178"/>
    </source>
</evidence>
<dbReference type="InterPro" id="IPR014729">
    <property type="entry name" value="Rossmann-like_a/b/a_fold"/>
</dbReference>
<keyword evidence="1" id="KW-0436">Ligase</keyword>
<dbReference type="PANTHER" id="PTHR11922:SF2">
    <property type="entry name" value="GMP SYNTHASE [GLUTAMINE-HYDROLYZING]"/>
    <property type="match status" value="1"/>
</dbReference>
<keyword evidence="5 6" id="KW-0067">ATP-binding</keyword>
<accession>A0ABQ9ZT82</accession>
<sequence length="137" mass="16038">MVRQLHLHDRIVEPFKDFHIDEVRTLGRELGLPAELLERHPFPSTGLSIRIIYAEELFMEADFDEKQVLIRLMVDYVKMTSEEDRFLLEELSSRNQYDATLLPIRIVGVQVQDLRNLDVMLVEYQLNVYGSMVISSS</sequence>
<protein>
    <recommendedName>
        <fullName evidence="7">GMPS ATP-PPase domain-containing protein</fullName>
    </recommendedName>
</protein>
<evidence type="ECO:0000256" key="4">
    <source>
        <dbReference type="ARBA" id="ARBA00022755"/>
    </source>
</evidence>
<comment type="caution">
    <text evidence="6">Lacks conserved residue(s) required for the propagation of feature annotation.</text>
</comment>
<evidence type="ECO:0000259" key="7">
    <source>
        <dbReference type="PROSITE" id="PS51553"/>
    </source>
</evidence>
<evidence type="ECO:0000313" key="8">
    <source>
        <dbReference type="EMBL" id="KAK4016125.1"/>
    </source>
</evidence>
<evidence type="ECO:0000256" key="5">
    <source>
        <dbReference type="ARBA" id="ARBA00022840"/>
    </source>
</evidence>
<feature type="domain" description="GMPS ATP-PPase" evidence="7">
    <location>
        <begin position="1"/>
        <end position="39"/>
    </location>
</feature>
<dbReference type="PROSITE" id="PS51553">
    <property type="entry name" value="GMPS_ATP_PPASE"/>
    <property type="match status" value="1"/>
</dbReference>
<dbReference type="EMBL" id="JAOYFB010000005">
    <property type="protein sequence ID" value="KAK4016125.1"/>
    <property type="molecule type" value="Genomic_DNA"/>
</dbReference>
<dbReference type="InterPro" id="IPR025777">
    <property type="entry name" value="GMPS_ATP_PPase_dom"/>
</dbReference>
<evidence type="ECO:0000256" key="2">
    <source>
        <dbReference type="ARBA" id="ARBA00022741"/>
    </source>
</evidence>
<name>A0ABQ9ZT82_9CRUS</name>
<dbReference type="Proteomes" id="UP001234178">
    <property type="component" value="Unassembled WGS sequence"/>
</dbReference>
<proteinExistence type="predicted"/>
<keyword evidence="4 6" id="KW-0658">Purine biosynthesis</keyword>
<keyword evidence="2 6" id="KW-0547">Nucleotide-binding</keyword>
<dbReference type="Gene3D" id="3.40.50.620">
    <property type="entry name" value="HUPs"/>
    <property type="match status" value="1"/>
</dbReference>
<evidence type="ECO:0000256" key="6">
    <source>
        <dbReference type="PROSITE-ProRule" id="PRU00886"/>
    </source>
</evidence>
<evidence type="ECO:0000256" key="1">
    <source>
        <dbReference type="ARBA" id="ARBA00022598"/>
    </source>
</evidence>
<reference evidence="8 9" key="1">
    <citation type="journal article" date="2023" name="Nucleic Acids Res.">
        <title>The hologenome of Daphnia magna reveals possible DNA methylation and microbiome-mediated evolution of the host genome.</title>
        <authorList>
            <person name="Chaturvedi A."/>
            <person name="Li X."/>
            <person name="Dhandapani V."/>
            <person name="Marshall H."/>
            <person name="Kissane S."/>
            <person name="Cuenca-Cambronero M."/>
            <person name="Asole G."/>
            <person name="Calvet F."/>
            <person name="Ruiz-Romero M."/>
            <person name="Marangio P."/>
            <person name="Guigo R."/>
            <person name="Rago D."/>
            <person name="Mirbahai L."/>
            <person name="Eastwood N."/>
            <person name="Colbourne J.K."/>
            <person name="Zhou J."/>
            <person name="Mallon E."/>
            <person name="Orsini L."/>
        </authorList>
    </citation>
    <scope>NUCLEOTIDE SEQUENCE [LARGE SCALE GENOMIC DNA]</scope>
    <source>
        <strain evidence="8">LRV0_1</strain>
    </source>
</reference>
<keyword evidence="3 6" id="KW-0332">GMP biosynthesis</keyword>
<organism evidence="8 9">
    <name type="scientific">Daphnia magna</name>
    <dbReference type="NCBI Taxonomy" id="35525"/>
    <lineage>
        <taxon>Eukaryota</taxon>
        <taxon>Metazoa</taxon>
        <taxon>Ecdysozoa</taxon>
        <taxon>Arthropoda</taxon>
        <taxon>Crustacea</taxon>
        <taxon>Branchiopoda</taxon>
        <taxon>Diplostraca</taxon>
        <taxon>Cladocera</taxon>
        <taxon>Anomopoda</taxon>
        <taxon>Daphniidae</taxon>
        <taxon>Daphnia</taxon>
    </lineage>
</organism>
<dbReference type="Gene3D" id="3.30.300.10">
    <property type="match status" value="1"/>
</dbReference>
<keyword evidence="9" id="KW-1185">Reference proteome</keyword>
<gene>
    <name evidence="8" type="ORF">OUZ56_031084</name>
</gene>
<dbReference type="SUPFAM" id="SSF52402">
    <property type="entry name" value="Adenine nucleotide alpha hydrolases-like"/>
    <property type="match status" value="1"/>
</dbReference>
<comment type="caution">
    <text evidence="8">The sequence shown here is derived from an EMBL/GenBank/DDBJ whole genome shotgun (WGS) entry which is preliminary data.</text>
</comment>
<evidence type="ECO:0000256" key="3">
    <source>
        <dbReference type="ARBA" id="ARBA00022749"/>
    </source>
</evidence>